<dbReference type="AlphaFoldDB" id="A0AAV7U9X0"/>
<comment type="caution">
    <text evidence="2">The sequence shown here is derived from an EMBL/GenBank/DDBJ whole genome shotgun (WGS) entry which is preliminary data.</text>
</comment>
<protein>
    <submittedName>
        <fullName evidence="2">Uncharacterized protein</fullName>
    </submittedName>
</protein>
<evidence type="ECO:0000256" key="1">
    <source>
        <dbReference type="SAM" id="MobiDB-lite"/>
    </source>
</evidence>
<sequence>MRADTARRINCASDCGGGRSPNIVRHSTWAPAGSALQCWSSASRAPERAPSAFPPEILGPSQSRSSGASDAERTPPLLLCRFSLPCRGFRRS</sequence>
<feature type="compositionally biased region" description="Low complexity" evidence="1">
    <location>
        <begin position="46"/>
        <end position="56"/>
    </location>
</feature>
<feature type="region of interest" description="Disordered" evidence="1">
    <location>
        <begin position="46"/>
        <end position="72"/>
    </location>
</feature>
<reference evidence="2" key="1">
    <citation type="journal article" date="2022" name="bioRxiv">
        <title>Sequencing and chromosome-scale assembly of the giantPleurodeles waltlgenome.</title>
        <authorList>
            <person name="Brown T."/>
            <person name="Elewa A."/>
            <person name="Iarovenko S."/>
            <person name="Subramanian E."/>
            <person name="Araus A.J."/>
            <person name="Petzold A."/>
            <person name="Susuki M."/>
            <person name="Suzuki K.-i.T."/>
            <person name="Hayashi T."/>
            <person name="Toyoda A."/>
            <person name="Oliveira C."/>
            <person name="Osipova E."/>
            <person name="Leigh N.D."/>
            <person name="Simon A."/>
            <person name="Yun M.H."/>
        </authorList>
    </citation>
    <scope>NUCLEOTIDE SEQUENCE</scope>
    <source>
        <strain evidence="2">20211129_DDA</strain>
        <tissue evidence="2">Liver</tissue>
    </source>
</reference>
<proteinExistence type="predicted"/>
<dbReference type="EMBL" id="JANPWB010000005">
    <property type="protein sequence ID" value="KAJ1185171.1"/>
    <property type="molecule type" value="Genomic_DNA"/>
</dbReference>
<gene>
    <name evidence="2" type="ORF">NDU88_001965</name>
</gene>
<name>A0AAV7U9X0_PLEWA</name>
<keyword evidence="3" id="KW-1185">Reference proteome</keyword>
<evidence type="ECO:0000313" key="3">
    <source>
        <dbReference type="Proteomes" id="UP001066276"/>
    </source>
</evidence>
<accession>A0AAV7U9X0</accession>
<dbReference type="Proteomes" id="UP001066276">
    <property type="component" value="Chromosome 3_1"/>
</dbReference>
<organism evidence="2 3">
    <name type="scientific">Pleurodeles waltl</name>
    <name type="common">Iberian ribbed newt</name>
    <dbReference type="NCBI Taxonomy" id="8319"/>
    <lineage>
        <taxon>Eukaryota</taxon>
        <taxon>Metazoa</taxon>
        <taxon>Chordata</taxon>
        <taxon>Craniata</taxon>
        <taxon>Vertebrata</taxon>
        <taxon>Euteleostomi</taxon>
        <taxon>Amphibia</taxon>
        <taxon>Batrachia</taxon>
        <taxon>Caudata</taxon>
        <taxon>Salamandroidea</taxon>
        <taxon>Salamandridae</taxon>
        <taxon>Pleurodelinae</taxon>
        <taxon>Pleurodeles</taxon>
    </lineage>
</organism>
<evidence type="ECO:0000313" key="2">
    <source>
        <dbReference type="EMBL" id="KAJ1185171.1"/>
    </source>
</evidence>